<evidence type="ECO:0000256" key="4">
    <source>
        <dbReference type="ARBA" id="ARBA00022840"/>
    </source>
</evidence>
<dbReference type="InterPro" id="IPR023057">
    <property type="entry name" value="GlnE"/>
</dbReference>
<feature type="domain" description="PII-uridylyltransferase/Glutamine-synthetase adenylyltransferase" evidence="8">
    <location>
        <begin position="353"/>
        <end position="454"/>
    </location>
</feature>
<dbReference type="EC" id="2.7.7.89" evidence="9"/>
<accession>A0AAW5ESE8</accession>
<evidence type="ECO:0000256" key="3">
    <source>
        <dbReference type="ARBA" id="ARBA00022741"/>
    </source>
</evidence>
<dbReference type="RefSeq" id="WP_247067148.1">
    <property type="nucleotide sequence ID" value="NZ_CP094848.1"/>
</dbReference>
<dbReference type="PANTHER" id="PTHR30621">
    <property type="entry name" value="GLUTAMINE SYNTHETASE ADENYLYLTRANSFERASE"/>
    <property type="match status" value="1"/>
</dbReference>
<reference evidence="9" key="2">
    <citation type="submission" date="2022-03" db="EMBL/GenBank/DDBJ databases">
        <authorList>
            <person name="Ryngajllo M."/>
            <person name="Jacek P."/>
            <person name="Kubiak K."/>
        </authorList>
    </citation>
    <scope>NUCLEOTIDE SEQUENCE</scope>
    <source>
        <strain evidence="9">SI1</strain>
    </source>
</reference>
<dbReference type="AlphaFoldDB" id="A0AAW5ESE8"/>
<name>A0AAW5ESE8_NOVHA</name>
<dbReference type="InterPro" id="IPR043519">
    <property type="entry name" value="NT_sf"/>
</dbReference>
<dbReference type="InterPro" id="IPR013546">
    <property type="entry name" value="PII_UdlTrfase/GS_AdlTrfase"/>
</dbReference>
<evidence type="ECO:0000313" key="9">
    <source>
        <dbReference type="EMBL" id="MCJ8354230.1"/>
    </source>
</evidence>
<feature type="domain" description="Glutamate-ammonia ligase adenylyltransferase repeated" evidence="7">
    <location>
        <begin position="586"/>
        <end position="840"/>
    </location>
</feature>
<dbReference type="Gene3D" id="3.30.460.10">
    <property type="entry name" value="Beta Polymerase, domain 2"/>
    <property type="match status" value="2"/>
</dbReference>
<dbReference type="GO" id="GO:0008882">
    <property type="term" value="F:[glutamate-ammonia-ligase] adenylyltransferase activity"/>
    <property type="evidence" value="ECO:0007669"/>
    <property type="project" value="InterPro"/>
</dbReference>
<keyword evidence="1 9" id="KW-0808">Transferase</keyword>
<dbReference type="GO" id="GO:0000820">
    <property type="term" value="P:regulation of glutamine family amino acid metabolic process"/>
    <property type="evidence" value="ECO:0007669"/>
    <property type="project" value="TreeGrafter"/>
</dbReference>
<dbReference type="CDD" id="cd05401">
    <property type="entry name" value="NT_GlnE_GlnD_like"/>
    <property type="match status" value="2"/>
</dbReference>
<keyword evidence="4" id="KW-0067">ATP-binding</keyword>
<dbReference type="GO" id="GO:0005524">
    <property type="term" value="F:ATP binding"/>
    <property type="evidence" value="ECO:0007669"/>
    <property type="project" value="UniProtKB-KW"/>
</dbReference>
<dbReference type="Gene3D" id="1.20.120.1510">
    <property type="match status" value="1"/>
</dbReference>
<evidence type="ECO:0000256" key="5">
    <source>
        <dbReference type="ARBA" id="ARBA00022842"/>
    </source>
</evidence>
<dbReference type="GO" id="GO:0005829">
    <property type="term" value="C:cytosol"/>
    <property type="evidence" value="ECO:0007669"/>
    <property type="project" value="TreeGrafter"/>
</dbReference>
<sequence>MSHLPTSPDLHHGWHACTWPPAADARGAHLLHEDMERAFAECGLDMAWLSAPAVAAMLDAMGGNSPYLSDLARRDTETFARLLRDGPDRVMRDILADMRAESPQQPRHAIAHTLRTAKRHAALTIALADIGGAWSLQQVTHALSHLAETTLQVAVRHLLRTAHDAGHLVLPDPDDAARGSGFVVLAMGKLGARELNYSSDIDLIVLYDPACHPEHEDLRRIFVRMTSDLVGLMEARDADGYVFRTDLRLRPDPSATPLAVSFPTAITYYESMGRTWERAAMIKARPVAGDIAAGQRFLAAIHPFVWRRHLDFAVIDDIHDMKARIDRHRNAGRGGLLDMATDTPACADAMRDWLLGHDVKLGQGGIREVEFVAQALQLVWGGRRPDLRDPTTLGALRHLTQAELITHAQYTILSRNYHMMRQVEHRLQMRADHQTHKLPETTDRFAQFAIFMNEVDGPALARAMLPVMQQSRRIFEHQFSEPGRPDDTIAPEDAQVGEHLEQAGFAPDTLDAARGILQRWDTNRLRALRSDRARMLLHRLLPGILREIGARRDPLTVLRRFDTLLERQWAGVQFLSLLERNPALVRRIMTVLDCSAFLANHLAQAPSALDGLLDASTIEAADDTARAAVLLVRQHVAQAMGPERLLPVLRGLVCGEEFRLSVARLEHRMTEDRTARVRTAMADAVMRGLLRTVMTEHRARHGHVPGGAMAVVAMGKAGSREMMPGSDLDLMLVFDHPDDVMESVVPRTRRATGAPVARPLGAGTYYVRLAHAFIATLTAPGAEGPLYEADMRLRPSGSKGPVAVSLSSFRRYHAESAWTWERMALTRARIIAGAPAMAERLRAAIDTALDGTSGNARALHADALRADVCSMRARLMRDLPPQGPWDIKRRAGGLMEVEFIAQGLQLLAAAPGARSPCTRVAFTRLARAGMLSAADARLLRRADLFWRSAQSMLRILMGTEIPDALPPAAQEIMMRELDARDEQGMLARMDDMAQRVRDAFVRLIGPLPPIGNIDDGT</sequence>
<dbReference type="SUPFAM" id="SSF81301">
    <property type="entry name" value="Nucleotidyltransferase"/>
    <property type="match status" value="2"/>
</dbReference>
<keyword evidence="6" id="KW-0511">Multifunctional enzyme</keyword>
<dbReference type="EMBL" id="JAIBCX010000022">
    <property type="protein sequence ID" value="MCJ8354230.1"/>
    <property type="molecule type" value="Genomic_DNA"/>
</dbReference>
<evidence type="ECO:0000256" key="1">
    <source>
        <dbReference type="ARBA" id="ARBA00022679"/>
    </source>
</evidence>
<comment type="caution">
    <text evidence="9">The sequence shown here is derived from an EMBL/GenBank/DDBJ whole genome shotgun (WGS) entry which is preliminary data.</text>
</comment>
<evidence type="ECO:0000256" key="2">
    <source>
        <dbReference type="ARBA" id="ARBA00022695"/>
    </source>
</evidence>
<dbReference type="GO" id="GO:0047388">
    <property type="term" value="F:[glutamine synthetase]-adenylyl-L-tyrosine phosphorylase activity"/>
    <property type="evidence" value="ECO:0007669"/>
    <property type="project" value="UniProtKB-EC"/>
</dbReference>
<feature type="domain" description="Glutamate-ammonia ligase adenylyltransferase repeated" evidence="7">
    <location>
        <begin position="62"/>
        <end position="299"/>
    </location>
</feature>
<evidence type="ECO:0000259" key="8">
    <source>
        <dbReference type="Pfam" id="PF08335"/>
    </source>
</evidence>
<dbReference type="InterPro" id="IPR005190">
    <property type="entry name" value="GlnE_rpt_dom"/>
</dbReference>
<dbReference type="Proteomes" id="UP001202887">
    <property type="component" value="Unassembled WGS sequence"/>
</dbReference>
<evidence type="ECO:0000259" key="7">
    <source>
        <dbReference type="Pfam" id="PF03710"/>
    </source>
</evidence>
<organism evidence="9 10">
    <name type="scientific">Novacetimonas hansenii</name>
    <name type="common">Komagataeibacter hansenii</name>
    <dbReference type="NCBI Taxonomy" id="436"/>
    <lineage>
        <taxon>Bacteria</taxon>
        <taxon>Pseudomonadati</taxon>
        <taxon>Pseudomonadota</taxon>
        <taxon>Alphaproteobacteria</taxon>
        <taxon>Acetobacterales</taxon>
        <taxon>Acetobacteraceae</taxon>
        <taxon>Novacetimonas</taxon>
    </lineage>
</organism>
<evidence type="ECO:0000313" key="10">
    <source>
        <dbReference type="Proteomes" id="UP001202887"/>
    </source>
</evidence>
<gene>
    <name evidence="9" type="ORF">K1W68_09570</name>
</gene>
<keyword evidence="5" id="KW-0460">Magnesium</keyword>
<feature type="domain" description="PII-uridylyltransferase/Glutamine-synthetase adenylyltransferase" evidence="8">
    <location>
        <begin position="886"/>
        <end position="1000"/>
    </location>
</feature>
<keyword evidence="2 9" id="KW-0548">Nucleotidyltransferase</keyword>
<protein>
    <submittedName>
        <fullName evidence="9">Bifunctional [glutamine synthetase] adenylyltransferase/[glutamine synthetase]-adenylyl-L-tyrosine phosphorylase</fullName>
        <ecNumber evidence="9">2.7.7.89</ecNumber>
    </submittedName>
</protein>
<dbReference type="Gene3D" id="1.20.120.330">
    <property type="entry name" value="Nucleotidyltransferases domain 2"/>
    <property type="match status" value="2"/>
</dbReference>
<dbReference type="Pfam" id="PF03710">
    <property type="entry name" value="GlnE"/>
    <property type="match status" value="2"/>
</dbReference>
<proteinExistence type="predicted"/>
<dbReference type="Pfam" id="PF08335">
    <property type="entry name" value="GlnD_UR_UTase"/>
    <property type="match status" value="2"/>
</dbReference>
<dbReference type="NCBIfam" id="NF010706">
    <property type="entry name" value="PRK14108.1"/>
    <property type="match status" value="1"/>
</dbReference>
<dbReference type="SUPFAM" id="SSF81593">
    <property type="entry name" value="Nucleotidyltransferase substrate binding subunit/domain"/>
    <property type="match status" value="2"/>
</dbReference>
<dbReference type="NCBIfam" id="NF008292">
    <property type="entry name" value="PRK11072.1"/>
    <property type="match status" value="1"/>
</dbReference>
<reference evidence="9" key="1">
    <citation type="journal article" date="2021" name="Polymers (Basel)">
        <title>Highly Stretchable Bacterial Cellulose Produced by Komagataeibacter hansenii SI1.</title>
        <authorList>
            <person name="Cielecka I."/>
            <person name="Ryngajllo M."/>
            <person name="Maniukiewicz W."/>
            <person name="Bielecki S."/>
        </authorList>
    </citation>
    <scope>NUCLEOTIDE SEQUENCE</scope>
    <source>
        <strain evidence="9">SI1</strain>
    </source>
</reference>
<dbReference type="PANTHER" id="PTHR30621:SF0">
    <property type="entry name" value="BIFUNCTIONAL GLUTAMINE SYNTHETASE ADENYLYLTRANSFERASE_ADENYLYL-REMOVING ENZYME"/>
    <property type="match status" value="1"/>
</dbReference>
<keyword evidence="3" id="KW-0547">Nucleotide-binding</keyword>
<evidence type="ECO:0000256" key="6">
    <source>
        <dbReference type="ARBA" id="ARBA00023268"/>
    </source>
</evidence>